<accession>A0A5C1Q7R6</accession>
<dbReference type="Proteomes" id="UP000323824">
    <property type="component" value="Chromosome"/>
</dbReference>
<name>A0A5C1Q7R6_9SPIO</name>
<dbReference type="RefSeq" id="WP_149566608.1">
    <property type="nucleotide sequence ID" value="NZ_CP035807.1"/>
</dbReference>
<evidence type="ECO:0000313" key="2">
    <source>
        <dbReference type="Proteomes" id="UP000323824"/>
    </source>
</evidence>
<gene>
    <name evidence="1" type="ORF">EW093_01040</name>
</gene>
<dbReference type="EMBL" id="CP035807">
    <property type="protein sequence ID" value="QEN03348.1"/>
    <property type="molecule type" value="Genomic_DNA"/>
</dbReference>
<organism evidence="1 2">
    <name type="scientific">Thiospirochaeta perfilievii</name>
    <dbReference type="NCBI Taxonomy" id="252967"/>
    <lineage>
        <taxon>Bacteria</taxon>
        <taxon>Pseudomonadati</taxon>
        <taxon>Spirochaetota</taxon>
        <taxon>Spirochaetia</taxon>
        <taxon>Spirochaetales</taxon>
        <taxon>Spirochaetaceae</taxon>
        <taxon>Thiospirochaeta</taxon>
    </lineage>
</organism>
<proteinExistence type="predicted"/>
<reference evidence="1 2" key="1">
    <citation type="submission" date="2019-02" db="EMBL/GenBank/DDBJ databases">
        <authorList>
            <person name="Fomenkov A."/>
            <person name="Dubinina G."/>
            <person name="Grabovich M."/>
            <person name="Vincze T."/>
            <person name="Roberts R.J."/>
        </authorList>
    </citation>
    <scope>NUCLEOTIDE SEQUENCE [LARGE SCALE GENOMIC DNA]</scope>
    <source>
        <strain evidence="1 2">P</strain>
    </source>
</reference>
<protein>
    <submittedName>
        <fullName evidence="1">Uncharacterized protein</fullName>
    </submittedName>
</protein>
<keyword evidence="2" id="KW-1185">Reference proteome</keyword>
<sequence>MTDQQIILYLDKFFEKNGKNIINLPKIQQIQLKEKLQLNSSKFSYLKKILVMAENEELDKVRVGCLSIYKCYKNLSFTKRRKFEDSYNLQLQIFKNDKINDLNILEVYIKLFSKLYHHNLIVNDEYKEFIVLLTQKIVENKFSVGISKNMLENYDLTITKNTESGISIKLIQNV</sequence>
<evidence type="ECO:0000313" key="1">
    <source>
        <dbReference type="EMBL" id="QEN03348.1"/>
    </source>
</evidence>
<dbReference type="AlphaFoldDB" id="A0A5C1Q7R6"/>
<reference evidence="1 2" key="2">
    <citation type="submission" date="2019-09" db="EMBL/GenBank/DDBJ databases">
        <title>Complete Genome Sequence and Methylome Analysis of free living Spirochaetas.</title>
        <authorList>
            <person name="Leshcheva N."/>
            <person name="Mikheeva N."/>
        </authorList>
    </citation>
    <scope>NUCLEOTIDE SEQUENCE [LARGE SCALE GENOMIC DNA]</scope>
    <source>
        <strain evidence="1 2">P</strain>
    </source>
</reference>
<dbReference type="KEGG" id="sper:EW093_01040"/>